<dbReference type="Proteomes" id="UP000524246">
    <property type="component" value="Unassembled WGS sequence"/>
</dbReference>
<protein>
    <submittedName>
        <fullName evidence="1">Uncharacterized protein</fullName>
    </submittedName>
</protein>
<proteinExistence type="predicted"/>
<sequence length="56" mass="6201">MKFVFVCAYGQDRSPTAAKLADEIAAENQDLKNALIPRIEDIFDNLDKLSNKSGKS</sequence>
<name>A0A7X9IJH1_9DELT</name>
<reference evidence="1 2" key="1">
    <citation type="journal article" date="2020" name="Biotechnol. Biofuels">
        <title>New insights from the biogas microbiome by comprehensive genome-resolved metagenomics of nearly 1600 species originating from multiple anaerobic digesters.</title>
        <authorList>
            <person name="Campanaro S."/>
            <person name="Treu L."/>
            <person name="Rodriguez-R L.M."/>
            <person name="Kovalovszki A."/>
            <person name="Ziels R.M."/>
            <person name="Maus I."/>
            <person name="Zhu X."/>
            <person name="Kougias P.G."/>
            <person name="Basile A."/>
            <person name="Luo G."/>
            <person name="Schluter A."/>
            <person name="Konstantinidis K.T."/>
            <person name="Angelidaki I."/>
        </authorList>
    </citation>
    <scope>NUCLEOTIDE SEQUENCE [LARGE SCALE GENOMIC DNA]</scope>
    <source>
        <strain evidence="1">AS27yjCOA_65</strain>
    </source>
</reference>
<dbReference type="AlphaFoldDB" id="A0A7X9IJH1"/>
<dbReference type="EMBL" id="JAAZON010000354">
    <property type="protein sequence ID" value="NMC63103.1"/>
    <property type="molecule type" value="Genomic_DNA"/>
</dbReference>
<accession>A0A7X9IJH1</accession>
<organism evidence="1 2">
    <name type="scientific">SAR324 cluster bacterium</name>
    <dbReference type="NCBI Taxonomy" id="2024889"/>
    <lineage>
        <taxon>Bacteria</taxon>
        <taxon>Deltaproteobacteria</taxon>
        <taxon>SAR324 cluster</taxon>
    </lineage>
</organism>
<gene>
    <name evidence="1" type="ORF">GYA55_08035</name>
</gene>
<comment type="caution">
    <text evidence="1">The sequence shown here is derived from an EMBL/GenBank/DDBJ whole genome shotgun (WGS) entry which is preliminary data.</text>
</comment>
<evidence type="ECO:0000313" key="2">
    <source>
        <dbReference type="Proteomes" id="UP000524246"/>
    </source>
</evidence>
<evidence type="ECO:0000313" key="1">
    <source>
        <dbReference type="EMBL" id="NMC63103.1"/>
    </source>
</evidence>